<reference evidence="1" key="1">
    <citation type="submission" date="2021-06" db="EMBL/GenBank/DDBJ databases">
        <authorList>
            <person name="Kallberg Y."/>
            <person name="Tangrot J."/>
            <person name="Rosling A."/>
        </authorList>
    </citation>
    <scope>NUCLEOTIDE SEQUENCE</scope>
    <source>
        <strain evidence="1">87-6 pot B 2015</strain>
    </source>
</reference>
<evidence type="ECO:0000313" key="1">
    <source>
        <dbReference type="EMBL" id="CAG8462582.1"/>
    </source>
</evidence>
<protein>
    <submittedName>
        <fullName evidence="1">13933_t:CDS:1</fullName>
    </submittedName>
</protein>
<gene>
    <name evidence="1" type="ORF">FMOSSE_LOCUS2116</name>
</gene>
<comment type="caution">
    <text evidence="1">The sequence shown here is derived from an EMBL/GenBank/DDBJ whole genome shotgun (WGS) entry which is preliminary data.</text>
</comment>
<dbReference type="EMBL" id="CAJVPP010000262">
    <property type="protein sequence ID" value="CAG8462582.1"/>
    <property type="molecule type" value="Genomic_DNA"/>
</dbReference>
<name>A0A9N8YXQ2_FUNMO</name>
<evidence type="ECO:0000313" key="2">
    <source>
        <dbReference type="Proteomes" id="UP000789375"/>
    </source>
</evidence>
<organism evidence="1 2">
    <name type="scientific">Funneliformis mosseae</name>
    <name type="common">Endomycorrhizal fungus</name>
    <name type="synonym">Glomus mosseae</name>
    <dbReference type="NCBI Taxonomy" id="27381"/>
    <lineage>
        <taxon>Eukaryota</taxon>
        <taxon>Fungi</taxon>
        <taxon>Fungi incertae sedis</taxon>
        <taxon>Mucoromycota</taxon>
        <taxon>Glomeromycotina</taxon>
        <taxon>Glomeromycetes</taxon>
        <taxon>Glomerales</taxon>
        <taxon>Glomeraceae</taxon>
        <taxon>Funneliformis</taxon>
    </lineage>
</organism>
<dbReference type="Proteomes" id="UP000789375">
    <property type="component" value="Unassembled WGS sequence"/>
</dbReference>
<dbReference type="AlphaFoldDB" id="A0A9N8YXQ2"/>
<keyword evidence="2" id="KW-1185">Reference proteome</keyword>
<sequence length="90" mass="10260">MFDRPIGRRNNITGTWTTGQLPKLMRHILNCDKADPLTLNFLTINILGVSAVYGCCLNPDTYVVTFYTKKLLKSIRKPEHVSSSCRLFNQ</sequence>
<accession>A0A9N8YXQ2</accession>
<proteinExistence type="predicted"/>